<evidence type="ECO:0000313" key="12">
    <source>
        <dbReference type="Proteomes" id="UP000321518"/>
    </source>
</evidence>
<feature type="transmembrane region" description="Helical" evidence="10">
    <location>
        <begin position="48"/>
        <end position="68"/>
    </location>
</feature>
<feature type="region of interest" description="Disordered" evidence="9">
    <location>
        <begin position="367"/>
        <end position="386"/>
    </location>
</feature>
<dbReference type="Pfam" id="PF00230">
    <property type="entry name" value="MIP"/>
    <property type="match status" value="1"/>
</dbReference>
<dbReference type="EMBL" id="BJWK01000005">
    <property type="protein sequence ID" value="GEM08505.1"/>
    <property type="molecule type" value="Genomic_DNA"/>
</dbReference>
<feature type="transmembrane region" description="Helical" evidence="10">
    <location>
        <begin position="213"/>
        <end position="235"/>
    </location>
</feature>
<feature type="region of interest" description="Disordered" evidence="9">
    <location>
        <begin position="1"/>
        <end position="22"/>
    </location>
</feature>
<evidence type="ECO:0000256" key="5">
    <source>
        <dbReference type="ARBA" id="ARBA00022737"/>
    </source>
</evidence>
<evidence type="ECO:0000256" key="8">
    <source>
        <dbReference type="RuleBase" id="RU000477"/>
    </source>
</evidence>
<organism evidence="11 12">
    <name type="scientific">Rhodotorula toruloides</name>
    <name type="common">Yeast</name>
    <name type="synonym">Rhodosporidium toruloides</name>
    <dbReference type="NCBI Taxonomy" id="5286"/>
    <lineage>
        <taxon>Eukaryota</taxon>
        <taxon>Fungi</taxon>
        <taxon>Dikarya</taxon>
        <taxon>Basidiomycota</taxon>
        <taxon>Pucciniomycotina</taxon>
        <taxon>Microbotryomycetes</taxon>
        <taxon>Sporidiobolales</taxon>
        <taxon>Sporidiobolaceae</taxon>
        <taxon>Rhodotorula</taxon>
    </lineage>
</organism>
<dbReference type="InterPro" id="IPR023271">
    <property type="entry name" value="Aquaporin-like"/>
</dbReference>
<keyword evidence="6 10" id="KW-1133">Transmembrane helix</keyword>
<keyword evidence="4 8" id="KW-0812">Transmembrane</keyword>
<feature type="transmembrane region" description="Helical" evidence="10">
    <location>
        <begin position="142"/>
        <end position="167"/>
    </location>
</feature>
<keyword evidence="7 10" id="KW-0472">Membrane</keyword>
<feature type="compositionally biased region" description="Low complexity" evidence="9">
    <location>
        <begin position="331"/>
        <end position="348"/>
    </location>
</feature>
<evidence type="ECO:0000256" key="9">
    <source>
        <dbReference type="SAM" id="MobiDB-lite"/>
    </source>
</evidence>
<accession>A0A511KEV5</accession>
<evidence type="ECO:0000256" key="7">
    <source>
        <dbReference type="ARBA" id="ARBA00023136"/>
    </source>
</evidence>
<evidence type="ECO:0000256" key="3">
    <source>
        <dbReference type="ARBA" id="ARBA00022448"/>
    </source>
</evidence>
<evidence type="ECO:0000313" key="11">
    <source>
        <dbReference type="EMBL" id="GEM08505.1"/>
    </source>
</evidence>
<protein>
    <submittedName>
        <fullName evidence="11">Aquaporin</fullName>
    </submittedName>
</protein>
<dbReference type="Proteomes" id="UP000321518">
    <property type="component" value="Unassembled WGS sequence"/>
</dbReference>
<dbReference type="AlphaFoldDB" id="A0A511KEV5"/>
<evidence type="ECO:0000256" key="6">
    <source>
        <dbReference type="ARBA" id="ARBA00022989"/>
    </source>
</evidence>
<reference evidence="11 12" key="1">
    <citation type="submission" date="2019-07" db="EMBL/GenBank/DDBJ databases">
        <title>Rhodotorula toruloides NBRC10032 genome sequencing.</title>
        <authorList>
            <person name="Shida Y."/>
            <person name="Takaku H."/>
            <person name="Ogasawara W."/>
            <person name="Mori K."/>
        </authorList>
    </citation>
    <scope>NUCLEOTIDE SEQUENCE [LARGE SCALE GENOMIC DNA]</scope>
    <source>
        <strain evidence="11 12">NBRC10032</strain>
    </source>
</reference>
<comment type="similarity">
    <text evidence="2 8">Belongs to the MIP/aquaporin (TC 1.A.8) family.</text>
</comment>
<sequence length="386" mass="40854">MSSRNSHLPLHADPNAPANRPHRRSRFKLFDVRPPAQGSPRFAAKNHLIATIGEFVGTFTFLFFALGATNVANTLATSVTGTARAGQGGYPAAAANTSSLLYISCAFGLSLLVSVWIFFKVSGGLYNPAVSLGMGLIGAITWLRVALLVAAQLLGAIAAAAVINALVPGPLNAQTRLAPGMSIARGLFLEMFLTALLCLAIFFLAAEKHRGTFMAPVGIGLALWTTQMLGVYYTGASVNPARSFGPDVAVASFPGYHYIYWIGPALGALLAALFYKLIKWLEYESVMGPDHPDYATARATSTMGTTHVQGPGMGDYLTRQQKRGTAGEGEGTVYSPPGSPTSPTKTVSSFHDRFDRLEAMVEQLIRERGGGEERLGGNGGSGQRIA</sequence>
<evidence type="ECO:0000256" key="1">
    <source>
        <dbReference type="ARBA" id="ARBA00004141"/>
    </source>
</evidence>
<dbReference type="PRINTS" id="PR00783">
    <property type="entry name" value="MINTRINSICP"/>
</dbReference>
<dbReference type="GO" id="GO:0015250">
    <property type="term" value="F:water channel activity"/>
    <property type="evidence" value="ECO:0007669"/>
    <property type="project" value="TreeGrafter"/>
</dbReference>
<keyword evidence="5" id="KW-0677">Repeat</keyword>
<dbReference type="PANTHER" id="PTHR19139">
    <property type="entry name" value="AQUAPORIN TRANSPORTER"/>
    <property type="match status" value="1"/>
</dbReference>
<comment type="caution">
    <text evidence="11">The sequence shown here is derived from an EMBL/GenBank/DDBJ whole genome shotgun (WGS) entry which is preliminary data.</text>
</comment>
<evidence type="ECO:0000256" key="2">
    <source>
        <dbReference type="ARBA" id="ARBA00006175"/>
    </source>
</evidence>
<dbReference type="Gene3D" id="1.20.1080.10">
    <property type="entry name" value="Glycerol uptake facilitator protein"/>
    <property type="match status" value="1"/>
</dbReference>
<feature type="transmembrane region" description="Helical" evidence="10">
    <location>
        <begin position="255"/>
        <end position="275"/>
    </location>
</feature>
<name>A0A511KEV5_RHOTO</name>
<dbReference type="PANTHER" id="PTHR19139:SF199">
    <property type="entry name" value="MIP17260P"/>
    <property type="match status" value="1"/>
</dbReference>
<comment type="subcellular location">
    <subcellularLocation>
        <location evidence="1">Membrane</location>
        <topology evidence="1">Multi-pass membrane protein</topology>
    </subcellularLocation>
</comment>
<keyword evidence="3 8" id="KW-0813">Transport</keyword>
<feature type="transmembrane region" description="Helical" evidence="10">
    <location>
        <begin position="187"/>
        <end position="206"/>
    </location>
</feature>
<dbReference type="InterPro" id="IPR034294">
    <property type="entry name" value="Aquaporin_transptr"/>
</dbReference>
<evidence type="ECO:0000256" key="4">
    <source>
        <dbReference type="ARBA" id="ARBA00022692"/>
    </source>
</evidence>
<gene>
    <name evidence="11" type="ORF">Rt10032_c05g2522</name>
</gene>
<proteinExistence type="inferred from homology"/>
<feature type="region of interest" description="Disordered" evidence="9">
    <location>
        <begin position="321"/>
        <end position="348"/>
    </location>
</feature>
<dbReference type="GO" id="GO:0005886">
    <property type="term" value="C:plasma membrane"/>
    <property type="evidence" value="ECO:0007669"/>
    <property type="project" value="TreeGrafter"/>
</dbReference>
<dbReference type="SUPFAM" id="SSF81338">
    <property type="entry name" value="Aquaporin-like"/>
    <property type="match status" value="1"/>
</dbReference>
<dbReference type="OrthoDB" id="3222at2759"/>
<feature type="transmembrane region" description="Helical" evidence="10">
    <location>
        <begin position="100"/>
        <end position="121"/>
    </location>
</feature>
<evidence type="ECO:0000256" key="10">
    <source>
        <dbReference type="SAM" id="Phobius"/>
    </source>
</evidence>
<feature type="compositionally biased region" description="Gly residues" evidence="9">
    <location>
        <begin position="376"/>
        <end position="386"/>
    </location>
</feature>
<dbReference type="InterPro" id="IPR000425">
    <property type="entry name" value="MIP"/>
</dbReference>
<dbReference type="FunFam" id="1.20.1080.10:FF:000014">
    <property type="entry name" value="Aquaporin 1"/>
    <property type="match status" value="1"/>
</dbReference>